<dbReference type="Pfam" id="PF13274">
    <property type="entry name" value="SocA_Panacea"/>
    <property type="match status" value="1"/>
</dbReference>
<name>A0A1X1KCJ8_STRMT</name>
<proteinExistence type="predicted"/>
<evidence type="ECO:0000313" key="2">
    <source>
        <dbReference type="EMBL" id="ORO96971.1"/>
    </source>
</evidence>
<accession>A0A1X1KCJ8</accession>
<dbReference type="Proteomes" id="UP000193367">
    <property type="component" value="Unassembled WGS sequence"/>
</dbReference>
<evidence type="ECO:0000313" key="3">
    <source>
        <dbReference type="Proteomes" id="UP000193367"/>
    </source>
</evidence>
<sequence>MSKTIDVAKYLIYAYEQMSNSRFETQELKLQKLMYFAQRESFALTGEPLFSSDFEGWVHGPVLVELRYFFEQSYVPYDGDSSSLSETDKYIIESVINKYSQYDAWYLRNLSHEELSWKNSRNGLNDSEIGNKIISKEDIKKDAEKVRVYDHQYDMYLDEFDDFNEEVYLAG</sequence>
<protein>
    <recommendedName>
        <fullName evidence="1">Antitoxin SocA-like Panacea domain-containing protein</fullName>
    </recommendedName>
</protein>
<gene>
    <name evidence="2" type="ORF">B7698_01055</name>
</gene>
<dbReference type="RefSeq" id="WP_084864374.1">
    <property type="nucleotide sequence ID" value="NZ_NCVH01000022.1"/>
</dbReference>
<dbReference type="EMBL" id="NCVH01000022">
    <property type="protein sequence ID" value="ORO96971.1"/>
    <property type="molecule type" value="Genomic_DNA"/>
</dbReference>
<comment type="caution">
    <text evidence="2">The sequence shown here is derived from an EMBL/GenBank/DDBJ whole genome shotgun (WGS) entry which is preliminary data.</text>
</comment>
<organism evidence="2 3">
    <name type="scientific">Streptococcus mitis</name>
    <dbReference type="NCBI Taxonomy" id="28037"/>
    <lineage>
        <taxon>Bacteria</taxon>
        <taxon>Bacillati</taxon>
        <taxon>Bacillota</taxon>
        <taxon>Bacilli</taxon>
        <taxon>Lactobacillales</taxon>
        <taxon>Streptococcaceae</taxon>
        <taxon>Streptococcus</taxon>
        <taxon>Streptococcus mitis group</taxon>
    </lineage>
</organism>
<dbReference type="InterPro" id="IPR025272">
    <property type="entry name" value="SocA_Panacea"/>
</dbReference>
<reference evidence="2 3" key="1">
    <citation type="journal article" date="2016" name="Eur. J. Clin. Microbiol. Infect. Dis.">
        <title>Whole genome sequencing as a tool for phylogenetic analysis of clinical strains of Mitis group streptococci.</title>
        <authorList>
            <person name="Rasmussen L.H."/>
            <person name="Dargis R."/>
            <person name="Hojholt K."/>
            <person name="Christensen J.J."/>
            <person name="Skovgaard O."/>
            <person name="Justesen U.S."/>
            <person name="Rosenvinge F.S."/>
            <person name="Moser C."/>
            <person name="Lukjancenko O."/>
            <person name="Rasmussen S."/>
            <person name="Nielsen X.C."/>
        </authorList>
    </citation>
    <scope>NUCLEOTIDE SEQUENCE [LARGE SCALE GENOMIC DNA]</scope>
    <source>
        <strain evidence="2 3">RH_17439_08</strain>
    </source>
</reference>
<dbReference type="AlphaFoldDB" id="A0A1X1KCJ8"/>
<feature type="domain" description="Antitoxin SocA-like Panacea" evidence="1">
    <location>
        <begin position="30"/>
        <end position="118"/>
    </location>
</feature>
<evidence type="ECO:0000259" key="1">
    <source>
        <dbReference type="Pfam" id="PF13274"/>
    </source>
</evidence>